<dbReference type="KEGG" id="thao:NI17_020420"/>
<dbReference type="Proteomes" id="UP000265719">
    <property type="component" value="Chromosome"/>
</dbReference>
<dbReference type="CDD" id="cd21141">
    <property type="entry name" value="Cas6_III-like"/>
    <property type="match status" value="1"/>
</dbReference>
<feature type="domain" description="CRISPR-associated protein Cas6 C-terminal" evidence="1">
    <location>
        <begin position="115"/>
        <end position="229"/>
    </location>
</feature>
<dbReference type="EMBL" id="CP063196">
    <property type="protein sequence ID" value="UOE19093.1"/>
    <property type="molecule type" value="Genomic_DNA"/>
</dbReference>
<name>A0AA97LW26_9ACTN</name>
<dbReference type="Gene3D" id="3.30.70.1900">
    <property type="match status" value="1"/>
</dbReference>
<dbReference type="InterPro" id="IPR019267">
    <property type="entry name" value="CRISPR-assoc_Cas6_C"/>
</dbReference>
<dbReference type="AlphaFoldDB" id="A0AA97LW26"/>
<reference evidence="2" key="1">
    <citation type="submission" date="2020-10" db="EMBL/GenBank/DDBJ databases">
        <title>De novo genome project of the cellulose decomposer Thermobifida halotolerans type strain.</title>
        <authorList>
            <person name="Nagy I."/>
            <person name="Horvath B."/>
            <person name="Kukolya J."/>
            <person name="Nagy I."/>
            <person name="Orsini M."/>
        </authorList>
    </citation>
    <scope>NUCLEOTIDE SEQUENCE</scope>
    <source>
        <strain evidence="2">DSM 44931</strain>
    </source>
</reference>
<keyword evidence="3" id="KW-1185">Reference proteome</keyword>
<accession>A0AA97LW26</accession>
<sequence>MPLLWSLRPSGRVPSPVPAAWLHGLACALVEAPEGAHTAQVKPFSARTVNSGADTPVVEIGWLDDTRNPGLEARIAAGGLRLGTTPIGLEVTGRRAVPYAELAASPPALRTRVVFASPTYVSRAGRQIPLPDPELLLSGLARRWRAFSPLPIAEDTLSALLARVFVVRHEIRTTTVDLGKSRRVGFTGEVVFGVHGSSDDPTRRLFAGLWQFAEFAGVGAQTAYGLGSVTVGPAGR</sequence>
<protein>
    <submittedName>
        <fullName evidence="2">CRISPR system precrRNA processing endoribonuclease RAMP protein Cas6</fullName>
    </submittedName>
</protein>
<dbReference type="Pfam" id="PF10040">
    <property type="entry name" value="CRISPR_Cas6"/>
    <property type="match status" value="1"/>
</dbReference>
<evidence type="ECO:0000313" key="2">
    <source>
        <dbReference type="EMBL" id="UOE19093.1"/>
    </source>
</evidence>
<dbReference type="RefSeq" id="WP_170163035.1">
    <property type="nucleotide sequence ID" value="NZ_CP063196.1"/>
</dbReference>
<evidence type="ECO:0000313" key="3">
    <source>
        <dbReference type="Proteomes" id="UP000265719"/>
    </source>
</evidence>
<organism evidence="2 3">
    <name type="scientific">Thermobifida halotolerans</name>
    <dbReference type="NCBI Taxonomy" id="483545"/>
    <lineage>
        <taxon>Bacteria</taxon>
        <taxon>Bacillati</taxon>
        <taxon>Actinomycetota</taxon>
        <taxon>Actinomycetes</taxon>
        <taxon>Streptosporangiales</taxon>
        <taxon>Nocardiopsidaceae</taxon>
        <taxon>Thermobifida</taxon>
    </lineage>
</organism>
<gene>
    <name evidence="2" type="primary">cas6</name>
    <name evidence="2" type="ORF">NI17_020420</name>
</gene>
<evidence type="ECO:0000259" key="1">
    <source>
        <dbReference type="Pfam" id="PF10040"/>
    </source>
</evidence>
<proteinExistence type="predicted"/>